<dbReference type="InterPro" id="IPR036565">
    <property type="entry name" value="Mur-like_cat_sf"/>
</dbReference>
<evidence type="ECO:0000256" key="4">
    <source>
        <dbReference type="ARBA" id="ARBA00022598"/>
    </source>
</evidence>
<dbReference type="GO" id="GO:0004326">
    <property type="term" value="F:tetrahydrofolylpolyglutamate synthase activity"/>
    <property type="evidence" value="ECO:0007669"/>
    <property type="project" value="InterPro"/>
</dbReference>
<proteinExistence type="inferred from homology"/>
<dbReference type="GO" id="GO:0071555">
    <property type="term" value="P:cell wall organization"/>
    <property type="evidence" value="ECO:0007669"/>
    <property type="project" value="UniProtKB-KW"/>
</dbReference>
<keyword evidence="9 10" id="KW-0133">Cell shape</keyword>
<dbReference type="GO" id="GO:0008764">
    <property type="term" value="F:UDP-N-acetylmuramoylalanine-D-glutamate ligase activity"/>
    <property type="evidence" value="ECO:0007669"/>
    <property type="project" value="UniProtKB-UniRule"/>
</dbReference>
<dbReference type="NCBIfam" id="TIGR01087">
    <property type="entry name" value="murD"/>
    <property type="match status" value="1"/>
</dbReference>
<evidence type="ECO:0000256" key="2">
    <source>
        <dbReference type="ARBA" id="ARBA00004752"/>
    </source>
</evidence>
<dbReference type="Proteomes" id="UP000239907">
    <property type="component" value="Unassembled WGS sequence"/>
</dbReference>
<dbReference type="RefSeq" id="WP_105042066.1">
    <property type="nucleotide sequence ID" value="NZ_MQWA01000001.1"/>
</dbReference>
<dbReference type="EMBL" id="MQWA01000001">
    <property type="protein sequence ID" value="PQJ27575.1"/>
    <property type="molecule type" value="Genomic_DNA"/>
</dbReference>
<keyword evidence="9 10" id="KW-0573">Peptidoglycan synthesis</keyword>
<evidence type="ECO:0000259" key="11">
    <source>
        <dbReference type="Pfam" id="PF02875"/>
    </source>
</evidence>
<dbReference type="EC" id="6.3.2.9" evidence="9 10"/>
<dbReference type="GO" id="GO:0005737">
    <property type="term" value="C:cytoplasm"/>
    <property type="evidence" value="ECO:0007669"/>
    <property type="project" value="UniProtKB-SubCell"/>
</dbReference>
<keyword evidence="4 9" id="KW-0436">Ligase</keyword>
<evidence type="ECO:0000256" key="10">
    <source>
        <dbReference type="RuleBase" id="RU003664"/>
    </source>
</evidence>
<dbReference type="SUPFAM" id="SSF53244">
    <property type="entry name" value="MurD-like peptide ligases, peptide-binding domain"/>
    <property type="match status" value="1"/>
</dbReference>
<comment type="subcellular location">
    <subcellularLocation>
        <location evidence="1 9 10">Cytoplasm</location>
    </subcellularLocation>
</comment>
<comment type="function">
    <text evidence="9 10">Cell wall formation. Catalyzes the addition of glutamate to the nucleotide precursor UDP-N-acetylmuramoyl-L-alanine (UMA).</text>
</comment>
<dbReference type="SUPFAM" id="SSF53623">
    <property type="entry name" value="MurD-like peptide ligases, catalytic domain"/>
    <property type="match status" value="1"/>
</dbReference>
<dbReference type="InterPro" id="IPR018109">
    <property type="entry name" value="Folylpolyglutamate_synth_CS"/>
</dbReference>
<dbReference type="PANTHER" id="PTHR43692">
    <property type="entry name" value="UDP-N-ACETYLMURAMOYLALANINE--D-GLUTAMATE LIGASE"/>
    <property type="match status" value="1"/>
</dbReference>
<dbReference type="AlphaFoldDB" id="A0A2S7TXU1"/>
<dbReference type="UniPathway" id="UPA00219"/>
<dbReference type="InterPro" id="IPR036615">
    <property type="entry name" value="Mur_ligase_C_dom_sf"/>
</dbReference>
<sequence>MILTGKQVVVLGAGRSGRAATTLALAKGAEVRVFDSNPNAHFDGWPEAAVGVAGATDALGLETSCDLLVISPGIDTFGSFVKSFAKNAGELIGEAELAARFYQGKVVGITGTNGKTTTTELVQRILEHSGLSCVACGNYGVPFSEVLMMDMVPGSVALELSSFQLETVKDFHADVAIWLNFSADHMDRYTAIEDYFDAKKNIFINQDSSDTAVVRLGEDLGGLSATSFTFSTEAQNSDYYLVENQIYFSGQPVLDLSVTHMRGLHNAENVMSAVAACHALGVSYEIATDALRGFAPPMHRCELIRTLDGVEYLNDSKATNLHALDSALRSQSRPVVLLAGGKEKGLEYEELLARLEEKVHSAIVFGEIAQPLASIFSKVVPTEVVSTLDEAVVLAQKHAHLGDAVLLSPGTSSFDQFSGYEARGDHFRMLVNNLK</sequence>
<evidence type="ECO:0000256" key="8">
    <source>
        <dbReference type="ARBA" id="ARBA00023306"/>
    </source>
</evidence>
<evidence type="ECO:0000256" key="3">
    <source>
        <dbReference type="ARBA" id="ARBA00022490"/>
    </source>
</evidence>
<comment type="catalytic activity">
    <reaction evidence="9 10">
        <text>UDP-N-acetyl-alpha-D-muramoyl-L-alanine + D-glutamate + ATP = UDP-N-acetyl-alpha-D-muramoyl-L-alanyl-D-glutamate + ADP + phosphate + H(+)</text>
        <dbReference type="Rhea" id="RHEA:16429"/>
        <dbReference type="ChEBI" id="CHEBI:15378"/>
        <dbReference type="ChEBI" id="CHEBI:29986"/>
        <dbReference type="ChEBI" id="CHEBI:30616"/>
        <dbReference type="ChEBI" id="CHEBI:43474"/>
        <dbReference type="ChEBI" id="CHEBI:83898"/>
        <dbReference type="ChEBI" id="CHEBI:83900"/>
        <dbReference type="ChEBI" id="CHEBI:456216"/>
        <dbReference type="EC" id="6.3.2.9"/>
    </reaction>
</comment>
<evidence type="ECO:0000256" key="1">
    <source>
        <dbReference type="ARBA" id="ARBA00004496"/>
    </source>
</evidence>
<protein>
    <recommendedName>
        <fullName evidence="9 10">UDP-N-acetylmuramoylalanine--D-glutamate ligase</fullName>
        <ecNumber evidence="9 10">6.3.2.9</ecNumber>
    </recommendedName>
    <alternativeName>
        <fullName evidence="9">D-glutamic acid-adding enzyme</fullName>
    </alternativeName>
    <alternativeName>
        <fullName evidence="9">UDP-N-acetylmuramoyl-L-alanyl-D-glutamate synthetase</fullName>
    </alternativeName>
</protein>
<dbReference type="SUPFAM" id="SSF51984">
    <property type="entry name" value="MurCD N-terminal domain"/>
    <property type="match status" value="1"/>
</dbReference>
<dbReference type="InterPro" id="IPR013221">
    <property type="entry name" value="Mur_ligase_cen"/>
</dbReference>
<dbReference type="Pfam" id="PF08245">
    <property type="entry name" value="Mur_ligase_M"/>
    <property type="match status" value="1"/>
</dbReference>
<dbReference type="GO" id="GO:0008360">
    <property type="term" value="P:regulation of cell shape"/>
    <property type="evidence" value="ECO:0007669"/>
    <property type="project" value="UniProtKB-KW"/>
</dbReference>
<evidence type="ECO:0000256" key="6">
    <source>
        <dbReference type="ARBA" id="ARBA00022741"/>
    </source>
</evidence>
<dbReference type="Gene3D" id="3.40.50.720">
    <property type="entry name" value="NAD(P)-binding Rossmann-like Domain"/>
    <property type="match status" value="1"/>
</dbReference>
<keyword evidence="7 9" id="KW-0067">ATP-binding</keyword>
<reference evidence="13 14" key="1">
    <citation type="submission" date="2016-12" db="EMBL/GenBank/DDBJ databases">
        <title>Study of bacterial adaptation to deep sea.</title>
        <authorList>
            <person name="Song J."/>
            <person name="Yoshizawa S."/>
            <person name="Kogure K."/>
        </authorList>
    </citation>
    <scope>NUCLEOTIDE SEQUENCE [LARGE SCALE GENOMIC DNA]</scope>
    <source>
        <strain evidence="13 14">SAORIC-165</strain>
    </source>
</reference>
<comment type="caution">
    <text evidence="13">The sequence shown here is derived from an EMBL/GenBank/DDBJ whole genome shotgun (WGS) entry which is preliminary data.</text>
</comment>
<dbReference type="Gene3D" id="3.40.1190.10">
    <property type="entry name" value="Mur-like, catalytic domain"/>
    <property type="match status" value="1"/>
</dbReference>
<evidence type="ECO:0000313" key="13">
    <source>
        <dbReference type="EMBL" id="PQJ27575.1"/>
    </source>
</evidence>
<dbReference type="GO" id="GO:0051301">
    <property type="term" value="P:cell division"/>
    <property type="evidence" value="ECO:0007669"/>
    <property type="project" value="UniProtKB-KW"/>
</dbReference>
<dbReference type="InterPro" id="IPR005762">
    <property type="entry name" value="MurD"/>
</dbReference>
<evidence type="ECO:0000256" key="7">
    <source>
        <dbReference type="ARBA" id="ARBA00022840"/>
    </source>
</evidence>
<dbReference type="InterPro" id="IPR004101">
    <property type="entry name" value="Mur_ligase_C"/>
</dbReference>
<dbReference type="PROSITE" id="PS01011">
    <property type="entry name" value="FOLYLPOLYGLU_SYNT_1"/>
    <property type="match status" value="1"/>
</dbReference>
<gene>
    <name evidence="9" type="primary">murD</name>
    <name evidence="13" type="ORF">BSZ32_03085</name>
</gene>
<dbReference type="Pfam" id="PF02875">
    <property type="entry name" value="Mur_ligase_C"/>
    <property type="match status" value="1"/>
</dbReference>
<keyword evidence="3 9" id="KW-0963">Cytoplasm</keyword>
<keyword evidence="9 10" id="KW-0961">Cell wall biogenesis/degradation</keyword>
<dbReference type="Gene3D" id="3.90.190.20">
    <property type="entry name" value="Mur ligase, C-terminal domain"/>
    <property type="match status" value="1"/>
</dbReference>
<evidence type="ECO:0000259" key="12">
    <source>
        <dbReference type="Pfam" id="PF08245"/>
    </source>
</evidence>
<keyword evidence="6 9" id="KW-0547">Nucleotide-binding</keyword>
<comment type="similarity">
    <text evidence="9">Belongs to the MurCDEF family.</text>
</comment>
<comment type="pathway">
    <text evidence="2 9 10">Cell wall biogenesis; peptidoglycan biosynthesis.</text>
</comment>
<feature type="domain" description="Mur ligase central" evidence="12">
    <location>
        <begin position="109"/>
        <end position="277"/>
    </location>
</feature>
<organism evidence="13 14">
    <name type="scientific">Rubritalea profundi</name>
    <dbReference type="NCBI Taxonomy" id="1658618"/>
    <lineage>
        <taxon>Bacteria</taxon>
        <taxon>Pseudomonadati</taxon>
        <taxon>Verrucomicrobiota</taxon>
        <taxon>Verrucomicrobiia</taxon>
        <taxon>Verrucomicrobiales</taxon>
        <taxon>Rubritaleaceae</taxon>
        <taxon>Rubritalea</taxon>
    </lineage>
</organism>
<feature type="domain" description="Mur ligase C-terminal" evidence="11">
    <location>
        <begin position="299"/>
        <end position="409"/>
    </location>
</feature>
<evidence type="ECO:0000256" key="5">
    <source>
        <dbReference type="ARBA" id="ARBA00022618"/>
    </source>
</evidence>
<keyword evidence="14" id="KW-1185">Reference proteome</keyword>
<dbReference type="PANTHER" id="PTHR43692:SF1">
    <property type="entry name" value="UDP-N-ACETYLMURAMOYLALANINE--D-GLUTAMATE LIGASE"/>
    <property type="match status" value="1"/>
</dbReference>
<name>A0A2S7TXU1_9BACT</name>
<dbReference type="GO" id="GO:0005524">
    <property type="term" value="F:ATP binding"/>
    <property type="evidence" value="ECO:0007669"/>
    <property type="project" value="UniProtKB-UniRule"/>
</dbReference>
<evidence type="ECO:0000313" key="14">
    <source>
        <dbReference type="Proteomes" id="UP000239907"/>
    </source>
</evidence>
<dbReference type="Pfam" id="PF21799">
    <property type="entry name" value="MurD-like_N"/>
    <property type="match status" value="1"/>
</dbReference>
<dbReference type="OrthoDB" id="9809796at2"/>
<evidence type="ECO:0000256" key="9">
    <source>
        <dbReference type="HAMAP-Rule" id="MF_00639"/>
    </source>
</evidence>
<accession>A0A2S7TXU1</accession>
<keyword evidence="8 9" id="KW-0131">Cell cycle</keyword>
<feature type="binding site" evidence="9">
    <location>
        <begin position="111"/>
        <end position="117"/>
    </location>
    <ligand>
        <name>ATP</name>
        <dbReference type="ChEBI" id="CHEBI:30616"/>
    </ligand>
</feature>
<dbReference type="GO" id="GO:0009252">
    <property type="term" value="P:peptidoglycan biosynthetic process"/>
    <property type="evidence" value="ECO:0007669"/>
    <property type="project" value="UniProtKB-UniRule"/>
</dbReference>
<keyword evidence="5 9" id="KW-0132">Cell division</keyword>
<dbReference type="HAMAP" id="MF_00639">
    <property type="entry name" value="MurD"/>
    <property type="match status" value="1"/>
</dbReference>